<accession>A0A6G9H175</accession>
<dbReference type="KEGG" id="slia:HA039_17975"/>
<dbReference type="Proteomes" id="UP000501179">
    <property type="component" value="Chromosome"/>
</dbReference>
<organism evidence="1 2">
    <name type="scientific">Streptomyces liangshanensis</name>
    <dbReference type="NCBI Taxonomy" id="2717324"/>
    <lineage>
        <taxon>Bacteria</taxon>
        <taxon>Bacillati</taxon>
        <taxon>Actinomycetota</taxon>
        <taxon>Actinomycetes</taxon>
        <taxon>Kitasatosporales</taxon>
        <taxon>Streptomycetaceae</taxon>
        <taxon>Streptomyces</taxon>
    </lineage>
</organism>
<sequence length="71" mass="7380">MSVVHHSAVGNLMADELGSTSRLGLPVFPPHLLDLCRLAWPVLAPLGNHLLRVLAGGEGQASAAKVSEVDS</sequence>
<dbReference type="RefSeq" id="WP_167030824.1">
    <property type="nucleotide sequence ID" value="NZ_CP050177.1"/>
</dbReference>
<reference evidence="1 2" key="1">
    <citation type="submission" date="2020-03" db="EMBL/GenBank/DDBJ databases">
        <title>A novel species.</title>
        <authorList>
            <person name="Gao J."/>
        </authorList>
    </citation>
    <scope>NUCLEOTIDE SEQUENCE [LARGE SCALE GENOMIC DNA]</scope>
    <source>
        <strain evidence="1 2">QMT-12</strain>
    </source>
</reference>
<dbReference type="EMBL" id="CP050177">
    <property type="protein sequence ID" value="QIQ03961.1"/>
    <property type="molecule type" value="Genomic_DNA"/>
</dbReference>
<name>A0A6G9H175_9ACTN</name>
<evidence type="ECO:0000313" key="1">
    <source>
        <dbReference type="EMBL" id="QIQ03961.1"/>
    </source>
</evidence>
<proteinExistence type="predicted"/>
<gene>
    <name evidence="1" type="ORF">HA039_17975</name>
</gene>
<protein>
    <submittedName>
        <fullName evidence="1">Uncharacterized protein</fullName>
    </submittedName>
</protein>
<dbReference type="AlphaFoldDB" id="A0A6G9H175"/>
<evidence type="ECO:0000313" key="2">
    <source>
        <dbReference type="Proteomes" id="UP000501179"/>
    </source>
</evidence>
<keyword evidence="2" id="KW-1185">Reference proteome</keyword>